<reference evidence="1" key="1">
    <citation type="submission" date="2023-08" db="EMBL/GenBank/DDBJ databases">
        <authorList>
            <person name="Alioto T."/>
            <person name="Alioto T."/>
            <person name="Gomez Garrido J."/>
        </authorList>
    </citation>
    <scope>NUCLEOTIDE SEQUENCE</scope>
</reference>
<gene>
    <name evidence="1" type="ORF">OCTVUL_1B012732</name>
</gene>
<accession>A0AA36BS20</accession>
<dbReference type="EMBL" id="OX597836">
    <property type="protein sequence ID" value="CAI9739213.1"/>
    <property type="molecule type" value="Genomic_DNA"/>
</dbReference>
<name>A0AA36BS20_OCTVU</name>
<proteinExistence type="predicted"/>
<evidence type="ECO:0000313" key="2">
    <source>
        <dbReference type="Proteomes" id="UP001162480"/>
    </source>
</evidence>
<dbReference type="Proteomes" id="UP001162480">
    <property type="component" value="Chromosome 23"/>
</dbReference>
<protein>
    <submittedName>
        <fullName evidence="1">Uncharacterized protein</fullName>
    </submittedName>
</protein>
<keyword evidence="2" id="KW-1185">Reference proteome</keyword>
<evidence type="ECO:0000313" key="1">
    <source>
        <dbReference type="EMBL" id="CAI9739213.1"/>
    </source>
</evidence>
<dbReference type="AlphaFoldDB" id="A0AA36BS20"/>
<sequence>MRQISGQVKREGVEYRRIMKYLIVKPTETNSWCGSRGKYYQLRLGICDIQNREDLAKVPHKKTAVETRSPQSGYRNVNTNMLLNNMSIDK</sequence>
<organism evidence="1 2">
    <name type="scientific">Octopus vulgaris</name>
    <name type="common">Common octopus</name>
    <dbReference type="NCBI Taxonomy" id="6645"/>
    <lineage>
        <taxon>Eukaryota</taxon>
        <taxon>Metazoa</taxon>
        <taxon>Spiralia</taxon>
        <taxon>Lophotrochozoa</taxon>
        <taxon>Mollusca</taxon>
        <taxon>Cephalopoda</taxon>
        <taxon>Coleoidea</taxon>
        <taxon>Octopodiformes</taxon>
        <taxon>Octopoda</taxon>
        <taxon>Incirrata</taxon>
        <taxon>Octopodidae</taxon>
        <taxon>Octopus</taxon>
    </lineage>
</organism>